<dbReference type="EC" id="5.3.2.-" evidence="3"/>
<dbReference type="SUPFAM" id="SSF55331">
    <property type="entry name" value="Tautomerase/MIF"/>
    <property type="match status" value="1"/>
</dbReference>
<gene>
    <name evidence="5" type="ORF">ACFSCX_12800</name>
</gene>
<evidence type="ECO:0000256" key="3">
    <source>
        <dbReference type="RuleBase" id="RU362032"/>
    </source>
</evidence>
<dbReference type="RefSeq" id="WP_377928643.1">
    <property type="nucleotide sequence ID" value="NZ_JBHUEM010000020.1"/>
</dbReference>
<keyword evidence="6" id="KW-1185">Reference proteome</keyword>
<name>A0ABW4LQI7_9BACI</name>
<evidence type="ECO:0000259" key="4">
    <source>
        <dbReference type="Pfam" id="PF01361"/>
    </source>
</evidence>
<feature type="domain" description="4-oxalocrotonate tautomerase-like" evidence="4">
    <location>
        <begin position="2"/>
        <end position="60"/>
    </location>
</feature>
<sequence length="66" mass="7429">MPIIQVQILEGRTDNQIRELIKELTDATVGSLHVEPNQVRVIVTKIPNQYWGVGGRTKADLMNSDQ</sequence>
<dbReference type="InterPro" id="IPR018191">
    <property type="entry name" value="4-OT"/>
</dbReference>
<dbReference type="NCBIfam" id="TIGR00013">
    <property type="entry name" value="taut"/>
    <property type="match status" value="1"/>
</dbReference>
<comment type="similarity">
    <text evidence="1 3">Belongs to the 4-oxalocrotonate tautomerase family.</text>
</comment>
<dbReference type="PANTHER" id="PTHR35530">
    <property type="entry name" value="TAUTOMERASE-RELATED"/>
    <property type="match status" value="1"/>
</dbReference>
<reference evidence="6" key="1">
    <citation type="journal article" date="2019" name="Int. J. Syst. Evol. Microbiol.">
        <title>The Global Catalogue of Microorganisms (GCM) 10K type strain sequencing project: providing services to taxonomists for standard genome sequencing and annotation.</title>
        <authorList>
            <consortium name="The Broad Institute Genomics Platform"/>
            <consortium name="The Broad Institute Genome Sequencing Center for Infectious Disease"/>
            <person name="Wu L."/>
            <person name="Ma J."/>
        </authorList>
    </citation>
    <scope>NUCLEOTIDE SEQUENCE [LARGE SCALE GENOMIC DNA]</scope>
    <source>
        <strain evidence="6">CCUG 49339</strain>
    </source>
</reference>
<dbReference type="InterPro" id="IPR014347">
    <property type="entry name" value="Tautomerase/MIF_sf"/>
</dbReference>
<evidence type="ECO:0000313" key="5">
    <source>
        <dbReference type="EMBL" id="MFD1737434.1"/>
    </source>
</evidence>
<dbReference type="Gene3D" id="3.30.429.10">
    <property type="entry name" value="Macrophage Migration Inhibitory Factor"/>
    <property type="match status" value="1"/>
</dbReference>
<dbReference type="PANTHER" id="PTHR35530:SF1">
    <property type="entry name" value="2-HYDROXYMUCONATE TAUTOMERASE"/>
    <property type="match status" value="1"/>
</dbReference>
<dbReference type="InterPro" id="IPR004370">
    <property type="entry name" value="4-OT-like_dom"/>
</dbReference>
<keyword evidence="2 3" id="KW-0413">Isomerase</keyword>
<dbReference type="Pfam" id="PF01361">
    <property type="entry name" value="Tautomerase"/>
    <property type="match status" value="1"/>
</dbReference>
<evidence type="ECO:0000313" key="6">
    <source>
        <dbReference type="Proteomes" id="UP001597214"/>
    </source>
</evidence>
<accession>A0ABW4LQI7</accession>
<dbReference type="EMBL" id="JBHUEM010000020">
    <property type="protein sequence ID" value="MFD1737434.1"/>
    <property type="molecule type" value="Genomic_DNA"/>
</dbReference>
<evidence type="ECO:0000256" key="2">
    <source>
        <dbReference type="ARBA" id="ARBA00023235"/>
    </source>
</evidence>
<protein>
    <recommendedName>
        <fullName evidence="3">Tautomerase</fullName>
        <ecNumber evidence="3">5.3.2.-</ecNumber>
    </recommendedName>
</protein>
<evidence type="ECO:0000256" key="1">
    <source>
        <dbReference type="ARBA" id="ARBA00006723"/>
    </source>
</evidence>
<comment type="caution">
    <text evidence="5">The sequence shown here is derived from an EMBL/GenBank/DDBJ whole genome shotgun (WGS) entry which is preliminary data.</text>
</comment>
<organism evidence="5 6">
    <name type="scientific">Bacillus salitolerans</name>
    <dbReference type="NCBI Taxonomy" id="1437434"/>
    <lineage>
        <taxon>Bacteria</taxon>
        <taxon>Bacillati</taxon>
        <taxon>Bacillota</taxon>
        <taxon>Bacilli</taxon>
        <taxon>Bacillales</taxon>
        <taxon>Bacillaceae</taxon>
        <taxon>Bacillus</taxon>
    </lineage>
</organism>
<dbReference type="Proteomes" id="UP001597214">
    <property type="component" value="Unassembled WGS sequence"/>
</dbReference>
<proteinExistence type="inferred from homology"/>